<dbReference type="RefSeq" id="WP_408127302.1">
    <property type="nucleotide sequence ID" value="NZ_JAQQDH010000001.1"/>
</dbReference>
<sequence length="177" mass="19778">MAVYVIDHAEFREREDLVIGVYSGQFGYSLRCCQELLGPCIQHGNSRDIWADAYHALHRYESAELVPDGGAVVPTEPEAAMKTKRTRVMHVTCFVERDCDRVQDAAGRFTVSVDTKGRVRGEAVATNRPTIKISGVRVDPWQSEPEVGLAVLLHLASIEHNTAVEDLMARMRRGDKQ</sequence>
<protein>
    <submittedName>
        <fullName evidence="1">Uncharacterized protein</fullName>
    </submittedName>
</protein>
<proteinExistence type="predicted"/>
<accession>A0ABW9BWJ9</accession>
<gene>
    <name evidence="1" type="ORF">PQR00_04650</name>
</gene>
<comment type="caution">
    <text evidence="1">The sequence shown here is derived from an EMBL/GenBank/DDBJ whole genome shotgun (WGS) entry which is preliminary data.</text>
</comment>
<reference evidence="1 2" key="1">
    <citation type="journal article" date="2024" name="Chem. Sci.">
        <title>Discovery of megapolipeptins by genome mining of a Burkholderiales bacteria collection.</title>
        <authorList>
            <person name="Paulo B.S."/>
            <person name="Recchia M.J.J."/>
            <person name="Lee S."/>
            <person name="Fergusson C.H."/>
            <person name="Romanowski S.B."/>
            <person name="Hernandez A."/>
            <person name="Krull N."/>
            <person name="Liu D.Y."/>
            <person name="Cavanagh H."/>
            <person name="Bos A."/>
            <person name="Gray C.A."/>
            <person name="Murphy B.T."/>
            <person name="Linington R.G."/>
            <person name="Eustaquio A.S."/>
        </authorList>
    </citation>
    <scope>NUCLEOTIDE SEQUENCE [LARGE SCALE GENOMIC DNA]</scope>
    <source>
        <strain evidence="1 2">RL17-379-BIB-C</strain>
    </source>
</reference>
<evidence type="ECO:0000313" key="1">
    <source>
        <dbReference type="EMBL" id="MFM0442867.1"/>
    </source>
</evidence>
<organism evidence="1 2">
    <name type="scientific">Paraburkholderia strydomiana</name>
    <dbReference type="NCBI Taxonomy" id="1245417"/>
    <lineage>
        <taxon>Bacteria</taxon>
        <taxon>Pseudomonadati</taxon>
        <taxon>Pseudomonadota</taxon>
        <taxon>Betaproteobacteria</taxon>
        <taxon>Burkholderiales</taxon>
        <taxon>Burkholderiaceae</taxon>
        <taxon>Paraburkholderia</taxon>
    </lineage>
</organism>
<evidence type="ECO:0000313" key="2">
    <source>
        <dbReference type="Proteomes" id="UP001629288"/>
    </source>
</evidence>
<keyword evidence="2" id="KW-1185">Reference proteome</keyword>
<name>A0ABW9BWJ9_9BURK</name>
<dbReference type="Proteomes" id="UP001629288">
    <property type="component" value="Unassembled WGS sequence"/>
</dbReference>
<dbReference type="EMBL" id="JAQQDH010000001">
    <property type="protein sequence ID" value="MFM0442867.1"/>
    <property type="molecule type" value="Genomic_DNA"/>
</dbReference>